<evidence type="ECO:0000256" key="4">
    <source>
        <dbReference type="SAM" id="SignalP"/>
    </source>
</evidence>
<evidence type="ECO:0000259" key="5">
    <source>
        <dbReference type="PROSITE" id="PS51272"/>
    </source>
</evidence>
<dbReference type="Proteomes" id="UP001237207">
    <property type="component" value="Unassembled WGS sequence"/>
</dbReference>
<evidence type="ECO:0000259" key="6">
    <source>
        <dbReference type="PROSITE" id="PS51781"/>
    </source>
</evidence>
<dbReference type="Pfam" id="PF08239">
    <property type="entry name" value="SH3_3"/>
    <property type="match status" value="1"/>
</dbReference>
<reference evidence="7" key="1">
    <citation type="submission" date="2023-07" db="EMBL/GenBank/DDBJ databases">
        <title>Genomic Encyclopedia of Type Strains, Phase IV (KMG-IV): sequencing the most valuable type-strain genomes for metagenomic binning, comparative biology and taxonomic classification.</title>
        <authorList>
            <person name="Goeker M."/>
        </authorList>
    </citation>
    <scope>NUCLEOTIDE SEQUENCE</scope>
    <source>
        <strain evidence="7">DSM 23947</strain>
    </source>
</reference>
<dbReference type="PANTHER" id="PTHR30404:SF0">
    <property type="entry name" value="N-ACETYLMURAMOYL-L-ALANINE AMIDASE AMIC"/>
    <property type="match status" value="1"/>
</dbReference>
<evidence type="ECO:0000256" key="3">
    <source>
        <dbReference type="ARBA" id="ARBA00023316"/>
    </source>
</evidence>
<proteinExistence type="predicted"/>
<organism evidence="7 8">
    <name type="scientific">Oikeobacillus pervagus</name>
    <dbReference type="NCBI Taxonomy" id="1325931"/>
    <lineage>
        <taxon>Bacteria</taxon>
        <taxon>Bacillati</taxon>
        <taxon>Bacillota</taxon>
        <taxon>Bacilli</taxon>
        <taxon>Bacillales</taxon>
        <taxon>Bacillaceae</taxon>
        <taxon>Oikeobacillus</taxon>
    </lineage>
</organism>
<dbReference type="SUPFAM" id="SSF53187">
    <property type="entry name" value="Zn-dependent exopeptidases"/>
    <property type="match status" value="1"/>
</dbReference>
<dbReference type="AlphaFoldDB" id="A0AAJ1T1Y1"/>
<evidence type="ECO:0000313" key="7">
    <source>
        <dbReference type="EMBL" id="MDQ0215302.1"/>
    </source>
</evidence>
<dbReference type="RefSeq" id="WP_307257297.1">
    <property type="nucleotide sequence ID" value="NZ_JAUSUC010000017.1"/>
</dbReference>
<dbReference type="PROSITE" id="PS51272">
    <property type="entry name" value="SLH"/>
    <property type="match status" value="3"/>
</dbReference>
<dbReference type="GO" id="GO:0009253">
    <property type="term" value="P:peptidoglycan catabolic process"/>
    <property type="evidence" value="ECO:0007669"/>
    <property type="project" value="InterPro"/>
</dbReference>
<evidence type="ECO:0000256" key="1">
    <source>
        <dbReference type="ARBA" id="ARBA00022729"/>
    </source>
</evidence>
<dbReference type="GO" id="GO:0071555">
    <property type="term" value="P:cell wall organization"/>
    <property type="evidence" value="ECO:0007669"/>
    <property type="project" value="UniProtKB-KW"/>
</dbReference>
<name>A0AAJ1T1Y1_9BACI</name>
<dbReference type="InterPro" id="IPR003646">
    <property type="entry name" value="SH3-like_bac-type"/>
</dbReference>
<evidence type="ECO:0000256" key="2">
    <source>
        <dbReference type="ARBA" id="ARBA00022801"/>
    </source>
</evidence>
<dbReference type="SMART" id="SM00646">
    <property type="entry name" value="Ami_3"/>
    <property type="match status" value="1"/>
</dbReference>
<evidence type="ECO:0000313" key="8">
    <source>
        <dbReference type="Proteomes" id="UP001237207"/>
    </source>
</evidence>
<gene>
    <name evidence="7" type="ORF">J2S13_001702</name>
</gene>
<dbReference type="Gene3D" id="2.30.30.40">
    <property type="entry name" value="SH3 Domains"/>
    <property type="match status" value="1"/>
</dbReference>
<keyword evidence="1 4" id="KW-0732">Signal</keyword>
<keyword evidence="8" id="KW-1185">Reference proteome</keyword>
<feature type="signal peptide" evidence="4">
    <location>
        <begin position="1"/>
        <end position="27"/>
    </location>
</feature>
<dbReference type="Pfam" id="PF00395">
    <property type="entry name" value="SLH"/>
    <property type="match status" value="3"/>
</dbReference>
<feature type="domain" description="SLH" evidence="5">
    <location>
        <begin position="27"/>
        <end position="93"/>
    </location>
</feature>
<feature type="domain" description="SH3b" evidence="6">
    <location>
        <begin position="225"/>
        <end position="287"/>
    </location>
</feature>
<dbReference type="PANTHER" id="PTHR30404">
    <property type="entry name" value="N-ACETYLMURAMOYL-L-ALANINE AMIDASE"/>
    <property type="match status" value="1"/>
</dbReference>
<dbReference type="InterPro" id="IPR002508">
    <property type="entry name" value="MurNAc-LAA_cat"/>
</dbReference>
<dbReference type="SMART" id="SM00287">
    <property type="entry name" value="SH3b"/>
    <property type="match status" value="1"/>
</dbReference>
<keyword evidence="3" id="KW-0961">Cell wall biogenesis/degradation</keyword>
<keyword evidence="2 7" id="KW-0378">Hydrolase</keyword>
<dbReference type="GO" id="GO:0008745">
    <property type="term" value="F:N-acetylmuramoyl-L-alanine amidase activity"/>
    <property type="evidence" value="ECO:0007669"/>
    <property type="project" value="UniProtKB-EC"/>
</dbReference>
<dbReference type="PROSITE" id="PS51781">
    <property type="entry name" value="SH3B"/>
    <property type="match status" value="1"/>
</dbReference>
<dbReference type="InterPro" id="IPR001119">
    <property type="entry name" value="SLH_dom"/>
</dbReference>
<protein>
    <submittedName>
        <fullName evidence="7">N-acetylmuramoyl-L-alanine amidase</fullName>
        <ecNumber evidence="7">3.5.1.28</ecNumber>
    </submittedName>
</protein>
<feature type="domain" description="SLH" evidence="5">
    <location>
        <begin position="154"/>
        <end position="216"/>
    </location>
</feature>
<dbReference type="CDD" id="cd02696">
    <property type="entry name" value="MurNAc-LAA"/>
    <property type="match status" value="1"/>
</dbReference>
<dbReference type="GO" id="GO:0030288">
    <property type="term" value="C:outer membrane-bounded periplasmic space"/>
    <property type="evidence" value="ECO:0007669"/>
    <property type="project" value="TreeGrafter"/>
</dbReference>
<feature type="domain" description="SLH" evidence="5">
    <location>
        <begin position="94"/>
        <end position="153"/>
    </location>
</feature>
<dbReference type="EMBL" id="JAUSUC010000017">
    <property type="protein sequence ID" value="MDQ0215302.1"/>
    <property type="molecule type" value="Genomic_DNA"/>
</dbReference>
<comment type="caution">
    <text evidence="7">The sequence shown here is derived from an EMBL/GenBank/DDBJ whole genome shotgun (WGS) entry which is preliminary data.</text>
</comment>
<dbReference type="Gene3D" id="3.40.630.40">
    <property type="entry name" value="Zn-dependent exopeptidases"/>
    <property type="match status" value="1"/>
</dbReference>
<accession>A0AAJ1T1Y1</accession>
<dbReference type="EC" id="3.5.1.28" evidence="7"/>
<dbReference type="Pfam" id="PF01520">
    <property type="entry name" value="Amidase_3"/>
    <property type="match status" value="1"/>
</dbReference>
<sequence length="474" mass="52397">MSKGLKYCAILLISIVIVSVPHMKANAATVFSDLGNTEWAADEIQYIYNKGIIKGYSIDGKQVFKPNNKVTRAQAAKMISIAMGKGELKPDKPTFSDVSEKHWAFGWIERTINEGYFNGYEDKGTFNPDGELTRAQMTKIISKAFNINVEAAAGKPLAFTDIKENWASHYINTLYYAGIATGDNGQFRPLENINRAQFSVFLARAINDEFKETPKPVTPKPSKYIANAMATVSSLNVRSAANSTSPVIGSLKRGETVGVYGITGYWAKVNYKGKTGYVHKTYLKLKNINANPLQGRIITIDAGHGGRDSGTTKGSTYEKNITLDVAKRVDQRLKRDGAKIIMTRESDTYPTLSDRVRISTNNYAELFVSIHVNSAGATSANGSETFYNSTNGNSVESKEVAREIQKQLVSLVGMYDRGVKDGDFHVIREQNTPAVLVELGFITNSKDYAKLTSSKYLDLYAEAIYRGIKNYYSK</sequence>
<feature type="chain" id="PRO_5042560602" evidence="4">
    <location>
        <begin position="28"/>
        <end position="474"/>
    </location>
</feature>
<dbReference type="InterPro" id="IPR050695">
    <property type="entry name" value="N-acetylmuramoyl_amidase_3"/>
</dbReference>